<dbReference type="Proteomes" id="UP000821853">
    <property type="component" value="Unassembled WGS sequence"/>
</dbReference>
<protein>
    <submittedName>
        <fullName evidence="1">Uncharacterized protein</fullName>
    </submittedName>
</protein>
<dbReference type="AlphaFoldDB" id="A0A9J6HA96"/>
<accession>A0A9J6HA96</accession>
<gene>
    <name evidence="1" type="ORF">HPB48_026737</name>
</gene>
<organism evidence="1 2">
    <name type="scientific">Haemaphysalis longicornis</name>
    <name type="common">Bush tick</name>
    <dbReference type="NCBI Taxonomy" id="44386"/>
    <lineage>
        <taxon>Eukaryota</taxon>
        <taxon>Metazoa</taxon>
        <taxon>Ecdysozoa</taxon>
        <taxon>Arthropoda</taxon>
        <taxon>Chelicerata</taxon>
        <taxon>Arachnida</taxon>
        <taxon>Acari</taxon>
        <taxon>Parasitiformes</taxon>
        <taxon>Ixodida</taxon>
        <taxon>Ixodoidea</taxon>
        <taxon>Ixodidae</taxon>
        <taxon>Haemaphysalinae</taxon>
        <taxon>Haemaphysalis</taxon>
    </lineage>
</organism>
<name>A0A9J6HA96_HAELO</name>
<keyword evidence="2" id="KW-1185">Reference proteome</keyword>
<proteinExistence type="predicted"/>
<reference evidence="1 2" key="1">
    <citation type="journal article" date="2020" name="Cell">
        <title>Large-Scale Comparative Analyses of Tick Genomes Elucidate Their Genetic Diversity and Vector Capacities.</title>
        <authorList>
            <consortium name="Tick Genome and Microbiome Consortium (TIGMIC)"/>
            <person name="Jia N."/>
            <person name="Wang J."/>
            <person name="Shi W."/>
            <person name="Du L."/>
            <person name="Sun Y."/>
            <person name="Zhan W."/>
            <person name="Jiang J.F."/>
            <person name="Wang Q."/>
            <person name="Zhang B."/>
            <person name="Ji P."/>
            <person name="Bell-Sakyi L."/>
            <person name="Cui X.M."/>
            <person name="Yuan T.T."/>
            <person name="Jiang B.G."/>
            <person name="Yang W.F."/>
            <person name="Lam T.T."/>
            <person name="Chang Q.C."/>
            <person name="Ding S.J."/>
            <person name="Wang X.J."/>
            <person name="Zhu J.G."/>
            <person name="Ruan X.D."/>
            <person name="Zhao L."/>
            <person name="Wei J.T."/>
            <person name="Ye R.Z."/>
            <person name="Que T.C."/>
            <person name="Du C.H."/>
            <person name="Zhou Y.H."/>
            <person name="Cheng J.X."/>
            <person name="Dai P.F."/>
            <person name="Guo W.B."/>
            <person name="Han X.H."/>
            <person name="Huang E.J."/>
            <person name="Li L.F."/>
            <person name="Wei W."/>
            <person name="Gao Y.C."/>
            <person name="Liu J.Z."/>
            <person name="Shao H.Z."/>
            <person name="Wang X."/>
            <person name="Wang C.C."/>
            <person name="Yang T.C."/>
            <person name="Huo Q.B."/>
            <person name="Li W."/>
            <person name="Chen H.Y."/>
            <person name="Chen S.E."/>
            <person name="Zhou L.G."/>
            <person name="Ni X.B."/>
            <person name="Tian J.H."/>
            <person name="Sheng Y."/>
            <person name="Liu T."/>
            <person name="Pan Y.S."/>
            <person name="Xia L.Y."/>
            <person name="Li J."/>
            <person name="Zhao F."/>
            <person name="Cao W.C."/>
        </authorList>
    </citation>
    <scope>NUCLEOTIDE SEQUENCE [LARGE SCALE GENOMIC DNA]</scope>
    <source>
        <strain evidence="1">HaeL-2018</strain>
    </source>
</reference>
<dbReference type="EMBL" id="JABSTR010002988">
    <property type="protein sequence ID" value="KAH9384726.1"/>
    <property type="molecule type" value="Genomic_DNA"/>
</dbReference>
<dbReference type="VEuPathDB" id="VectorBase:HLOH_040007"/>
<evidence type="ECO:0000313" key="1">
    <source>
        <dbReference type="EMBL" id="KAH9384726.1"/>
    </source>
</evidence>
<evidence type="ECO:0000313" key="2">
    <source>
        <dbReference type="Proteomes" id="UP000821853"/>
    </source>
</evidence>
<sequence length="189" mass="19863">MYDPADVDVRRLFDGKVEDWRLALKSWEVRSGAGTGGPCIALLGGGVVAGNVGVPRRWPEFKYIHFIAVWDSGAKPGVVVSWSIGQPCSSGGGVNKGGTSSRARAAVAQQPARGEEPVAHAAAADICRRSRILKLRVRPCRRATGEAFVAEGGGCRSVLPNTGFDATSTQNGDGVCSDAQGLAWVQESR</sequence>
<comment type="caution">
    <text evidence="1">The sequence shown here is derived from an EMBL/GenBank/DDBJ whole genome shotgun (WGS) entry which is preliminary data.</text>
</comment>